<dbReference type="PANTHER" id="PTHR20661:SF0">
    <property type="entry name" value="PHOSPHATIDYLINOSITOL-GLYCAN BIOSYNTHESIS CLASS W PROTEIN"/>
    <property type="match status" value="1"/>
</dbReference>
<protein>
    <recommendedName>
        <fullName evidence="8">GPI-anchored wall transfer protein</fullName>
        <ecNumber evidence="8">2.3.-.-</ecNumber>
    </recommendedName>
</protein>
<evidence type="ECO:0000256" key="3">
    <source>
        <dbReference type="ARBA" id="ARBA00007559"/>
    </source>
</evidence>
<feature type="transmembrane region" description="Helical" evidence="8">
    <location>
        <begin position="305"/>
        <end position="326"/>
    </location>
</feature>
<keyword evidence="7 8" id="KW-0472">Membrane</keyword>
<proteinExistence type="inferred from homology"/>
<evidence type="ECO:0000313" key="9">
    <source>
        <dbReference type="EMBL" id="CAK7920403.1"/>
    </source>
</evidence>
<feature type="transmembrane region" description="Helical" evidence="8">
    <location>
        <begin position="23"/>
        <end position="40"/>
    </location>
</feature>
<feature type="transmembrane region" description="Helical" evidence="8">
    <location>
        <begin position="74"/>
        <end position="93"/>
    </location>
</feature>
<feature type="transmembrane region" description="Helical" evidence="8">
    <location>
        <begin position="154"/>
        <end position="176"/>
    </location>
</feature>
<dbReference type="Proteomes" id="UP001497600">
    <property type="component" value="Chromosome H"/>
</dbReference>
<dbReference type="EC" id="2.3.-.-" evidence="8"/>
<keyword evidence="8" id="KW-0256">Endoplasmic reticulum</keyword>
<dbReference type="EMBL" id="OZ004260">
    <property type="protein sequence ID" value="CAK7920403.1"/>
    <property type="molecule type" value="Genomic_DNA"/>
</dbReference>
<reference evidence="9 10" key="1">
    <citation type="submission" date="2024-01" db="EMBL/GenBank/DDBJ databases">
        <authorList>
            <consortium name="Genoscope - CEA"/>
            <person name="William W."/>
        </authorList>
    </citation>
    <scope>NUCLEOTIDE SEQUENCE [LARGE SCALE GENOMIC DNA]</scope>
    <source>
        <strain evidence="9 10">29B2s-10</strain>
    </source>
</reference>
<name>A0ABP0EJL1_9ASCO</name>
<feature type="transmembrane region" description="Helical" evidence="8">
    <location>
        <begin position="354"/>
        <end position="373"/>
    </location>
</feature>
<dbReference type="Pfam" id="PF06423">
    <property type="entry name" value="GWT1"/>
    <property type="match status" value="1"/>
</dbReference>
<keyword evidence="4 8" id="KW-0337">GPI-anchor biosynthesis</keyword>
<comment type="function">
    <text evidence="8">A acetyltransferase, which acetylates the inositol ring of phosphatidylinositol during biosynthesis of GPI-anchor.</text>
</comment>
<evidence type="ECO:0000313" key="10">
    <source>
        <dbReference type="Proteomes" id="UP001497600"/>
    </source>
</evidence>
<feature type="transmembrane region" description="Helical" evidence="8">
    <location>
        <begin position="393"/>
        <end position="413"/>
    </location>
</feature>
<comment type="pathway">
    <text evidence="2 8">Glycolipid biosynthesis; glycosylphosphatidylinositol-anchor biosynthesis.</text>
</comment>
<comment type="similarity">
    <text evidence="3 8">Belongs to the PIGW family.</text>
</comment>
<organism evidence="9 10">
    <name type="scientific">[Candida] anglica</name>
    <dbReference type="NCBI Taxonomy" id="148631"/>
    <lineage>
        <taxon>Eukaryota</taxon>
        <taxon>Fungi</taxon>
        <taxon>Dikarya</taxon>
        <taxon>Ascomycota</taxon>
        <taxon>Saccharomycotina</taxon>
        <taxon>Pichiomycetes</taxon>
        <taxon>Debaryomycetaceae</taxon>
        <taxon>Kurtzmaniella</taxon>
    </lineage>
</organism>
<evidence type="ECO:0000256" key="7">
    <source>
        <dbReference type="ARBA" id="ARBA00023136"/>
    </source>
</evidence>
<gene>
    <name evidence="9" type="primary">GWT1</name>
    <name evidence="9" type="ORF">CAAN4_H01860</name>
</gene>
<accession>A0ABP0EJL1</accession>
<evidence type="ECO:0000256" key="8">
    <source>
        <dbReference type="RuleBase" id="RU280819"/>
    </source>
</evidence>
<keyword evidence="8" id="KW-0012">Acyltransferase</keyword>
<keyword evidence="6 8" id="KW-1133">Transmembrane helix</keyword>
<evidence type="ECO:0000256" key="6">
    <source>
        <dbReference type="ARBA" id="ARBA00022989"/>
    </source>
</evidence>
<feature type="transmembrane region" description="Helical" evidence="8">
    <location>
        <begin position="434"/>
        <end position="457"/>
    </location>
</feature>
<evidence type="ECO:0000256" key="4">
    <source>
        <dbReference type="ARBA" id="ARBA00022502"/>
    </source>
</evidence>
<sequence>MSTLKERKEKFVSDLLGGSEYEIYLVTGVALTAYMSFALLQKFNQNDLNLPIDYALNAVSILLGITLYSSNPKYLHVIIAVPALLALVLSYQYQKDPKVNQNKKNNKDVNILQRKSFVTAYRSHMIIITNFAILAVDFPVFPRRFAKVETWGTSLMDIGVGAFVFSMGLVNSRSLIRQTFDPSNSKYKFHFGTYLSLVWRNFVKSLPVLTLGLIRLVSVKSLEYQEHVTEYGIHWNFFFTLGALPIVIGILDPILNYFPRALVALVITSTYELFLTKTDLLTFILRTDNRMDSLISQNKEGIFSFFGYLSIFIFGQSFGSFVLTSFKTPQNLIKMSTYAEFVQSKKRKNSISSWLTVSTTEGLIISTIFYQFLYRYVAESPSFNNVSRRMANISYVLWVVSHSSTFLLGYNLVDRLVRRENGETGSTLLESTNNNGLLCFLLGNLLTGLVNMTINTLDTGDAVAFGILCTYGAILATVAILLNKNKIYIKI</sequence>
<comment type="subcellular location">
    <subcellularLocation>
        <location evidence="1 8">Endoplasmic reticulum membrane</location>
        <topology evidence="1 8">Multi-pass membrane protein</topology>
    </subcellularLocation>
</comment>
<dbReference type="InterPro" id="IPR009447">
    <property type="entry name" value="PIGW/GWT1"/>
</dbReference>
<evidence type="ECO:0000256" key="1">
    <source>
        <dbReference type="ARBA" id="ARBA00004477"/>
    </source>
</evidence>
<dbReference type="PIRSF" id="PIRSF017321">
    <property type="entry name" value="GWT1"/>
    <property type="match status" value="1"/>
</dbReference>
<keyword evidence="8" id="KW-0808">Transferase</keyword>
<evidence type="ECO:0000256" key="5">
    <source>
        <dbReference type="ARBA" id="ARBA00022692"/>
    </source>
</evidence>
<feature type="transmembrane region" description="Helical" evidence="8">
    <location>
        <begin position="262"/>
        <end position="285"/>
    </location>
</feature>
<feature type="transmembrane region" description="Helical" evidence="8">
    <location>
        <begin position="237"/>
        <end position="255"/>
    </location>
</feature>
<feature type="transmembrane region" description="Helical" evidence="8">
    <location>
        <begin position="463"/>
        <end position="482"/>
    </location>
</feature>
<evidence type="ECO:0000256" key="2">
    <source>
        <dbReference type="ARBA" id="ARBA00004687"/>
    </source>
</evidence>
<keyword evidence="5 8" id="KW-0812">Transmembrane</keyword>
<keyword evidence="10" id="KW-1185">Reference proteome</keyword>
<feature type="transmembrane region" description="Helical" evidence="8">
    <location>
        <begin position="197"/>
        <end position="217"/>
    </location>
</feature>
<dbReference type="PANTHER" id="PTHR20661">
    <property type="entry name" value="PHOSPHATIDYLINOSITOL-GLYCAN BIOSYNTHESIS CLASS W PROTEIN"/>
    <property type="match status" value="1"/>
</dbReference>
<feature type="transmembrane region" description="Helical" evidence="8">
    <location>
        <begin position="124"/>
        <end position="142"/>
    </location>
</feature>